<name>A0ACB9X0F9_CHAAC</name>
<evidence type="ECO:0000313" key="1">
    <source>
        <dbReference type="EMBL" id="KAI4819912.1"/>
    </source>
</evidence>
<reference evidence="1" key="1">
    <citation type="submission" date="2022-05" db="EMBL/GenBank/DDBJ databases">
        <title>Chromosome-level genome of Chaenocephalus aceratus.</title>
        <authorList>
            <person name="Park H."/>
        </authorList>
    </citation>
    <scope>NUCLEOTIDE SEQUENCE</scope>
    <source>
        <strain evidence="1">KU_202001</strain>
    </source>
</reference>
<comment type="caution">
    <text evidence="1">The sequence shown here is derived from an EMBL/GenBank/DDBJ whole genome shotgun (WGS) entry which is preliminary data.</text>
</comment>
<accession>A0ACB9X0F9</accession>
<organism evidence="1 2">
    <name type="scientific">Chaenocephalus aceratus</name>
    <name type="common">Blackfin icefish</name>
    <name type="synonym">Chaenichthys aceratus</name>
    <dbReference type="NCBI Taxonomy" id="36190"/>
    <lineage>
        <taxon>Eukaryota</taxon>
        <taxon>Metazoa</taxon>
        <taxon>Chordata</taxon>
        <taxon>Craniata</taxon>
        <taxon>Vertebrata</taxon>
        <taxon>Euteleostomi</taxon>
        <taxon>Actinopterygii</taxon>
        <taxon>Neopterygii</taxon>
        <taxon>Teleostei</taxon>
        <taxon>Neoteleostei</taxon>
        <taxon>Acanthomorphata</taxon>
        <taxon>Eupercaria</taxon>
        <taxon>Perciformes</taxon>
        <taxon>Notothenioidei</taxon>
        <taxon>Channichthyidae</taxon>
        <taxon>Chaenocephalus</taxon>
    </lineage>
</organism>
<keyword evidence="2" id="KW-1185">Reference proteome</keyword>
<sequence>MQAAARGNGRTIELPSVHQFALEILRKNSTQRLATSAMAGPPHYPNPQQRKGRKLSSRSSETLQGQRTNPLTSSPPEQATSSSSHRSLLKDLIGDTSILDDLLKPKPKGVKQSPKTAPALAHVSVGPCLTTPSPSKITLNTDSGAVIDSLSSPNKPPTHQVVSKGCRKDFWDILNEGNEESINRLTDPAEVQRDCINTRIAARGRSGKEERESLWKTNDKFLWKNDARETISYILYFCSFEEDT</sequence>
<dbReference type="EMBL" id="CM043793">
    <property type="protein sequence ID" value="KAI4819912.1"/>
    <property type="molecule type" value="Genomic_DNA"/>
</dbReference>
<dbReference type="Proteomes" id="UP001057452">
    <property type="component" value="Chromosome 9"/>
</dbReference>
<gene>
    <name evidence="1" type="ORF">KUCAC02_027914</name>
</gene>
<protein>
    <submittedName>
        <fullName evidence="1">Uncharacterized protein</fullName>
    </submittedName>
</protein>
<evidence type="ECO:0000313" key="2">
    <source>
        <dbReference type="Proteomes" id="UP001057452"/>
    </source>
</evidence>
<proteinExistence type="predicted"/>